<dbReference type="AlphaFoldDB" id="A0A9P1CQI0"/>
<gene>
    <name evidence="1" type="ORF">C1SCF055_LOCUS22953</name>
</gene>
<organism evidence="1">
    <name type="scientific">Cladocopium goreaui</name>
    <dbReference type="NCBI Taxonomy" id="2562237"/>
    <lineage>
        <taxon>Eukaryota</taxon>
        <taxon>Sar</taxon>
        <taxon>Alveolata</taxon>
        <taxon>Dinophyceae</taxon>
        <taxon>Suessiales</taxon>
        <taxon>Symbiodiniaceae</taxon>
        <taxon>Cladocopium</taxon>
    </lineage>
</organism>
<keyword evidence="3" id="KW-1185">Reference proteome</keyword>
<evidence type="ECO:0000313" key="3">
    <source>
        <dbReference type="Proteomes" id="UP001152797"/>
    </source>
</evidence>
<sequence length="896" mass="98318">MFHCWSDYSFGYGILQSTRHEATHNEPNDNEALVPYTSTTAVGESAADSVSAALTVGETVATALSQTGGPSWRNRFSAAFTVEFSGVSNGVINMTLLGDEATILPSDDVWTTRQREQISKHAMPLVRTALTAHGETQRLVLDDGRLQTVLEDGLPEHADENFHSTDFGPEGDLTLRVNADGDNSSGFRPRFVGTATQVSTILVRGKLPLQGLQCSLDPDLIQVTLLTQAVHSPVLLQWSMRRRAMQEHSKRRKSDSAGGTGLASISVATPHGAQLAFSAAVDTIADECNMKLETCNRLESQIGDAVLRLQRKESFKMPWDEVPHKQFWNHAKPVDLFKLPLLGRFDKPAFHPVAQMVEDQLNQWASDRPFASKRLLAARFAQTDDALLAGALRKLRNILLYHPADSQLGRALLDKAGSLIAEDDLQRSLRDSVSSKAVGTVVKRISDYNKFAQFLVSDCHKRPLQPSESDFYRYLCHMKETGAGATSGATLLQAWSFFRFTFGVDAGDQGALVSGRVRGVVNMMFSSKRKLTQAPPIPADYVYRMERFLQTSSDNRVRTIVGFMLFCIYSCSRFGDAAKGDPRELQFQVAASSDLTLVEIGLSSYKTATGERRAILLPLIALGCGLDENSWAMAWRAARKASGADIMGHLMSADSQFAEVWLDRRMTTAEGSYWVKDVLVMLGMDAVSANAYSSHSLKSTCLSWVSKAGNMTLQERLWLGHHETEEGKMAVTYARDALVAAIIKLRLVVEAIKKGLFDPDLPRAERIAQATGASFDSRTIAEKSHIEVETENRLAAEELHFAADMAGSDVDDAAAVGETPSALPGERVAHYRNPFPPIAPGCCVKHRLSGIVHMISDVEKLACGRRITCNMIPMEDSFGDPGQMEFCEQCRAVSGL</sequence>
<name>A0A9P1CQI0_9DINO</name>
<reference evidence="1" key="1">
    <citation type="submission" date="2022-10" db="EMBL/GenBank/DDBJ databases">
        <authorList>
            <person name="Chen Y."/>
            <person name="Dougan E. K."/>
            <person name="Chan C."/>
            <person name="Rhodes N."/>
            <person name="Thang M."/>
        </authorList>
    </citation>
    <scope>NUCLEOTIDE SEQUENCE</scope>
</reference>
<comment type="caution">
    <text evidence="1">The sequence shown here is derived from an EMBL/GenBank/DDBJ whole genome shotgun (WGS) entry which is preliminary data.</text>
</comment>
<dbReference type="EMBL" id="CAMXCT020002216">
    <property type="protein sequence ID" value="CAL1149854.1"/>
    <property type="molecule type" value="Genomic_DNA"/>
</dbReference>
<evidence type="ECO:0000313" key="2">
    <source>
        <dbReference type="EMBL" id="CAL4783791.1"/>
    </source>
</evidence>
<dbReference type="EMBL" id="CAMXCT030002216">
    <property type="protein sequence ID" value="CAL4783791.1"/>
    <property type="molecule type" value="Genomic_DNA"/>
</dbReference>
<protein>
    <submittedName>
        <fullName evidence="1">Uncharacterized protein</fullName>
    </submittedName>
</protein>
<dbReference type="EMBL" id="CAMXCT010002216">
    <property type="protein sequence ID" value="CAI3996479.1"/>
    <property type="molecule type" value="Genomic_DNA"/>
</dbReference>
<accession>A0A9P1CQI0</accession>
<evidence type="ECO:0000313" key="1">
    <source>
        <dbReference type="EMBL" id="CAI3996479.1"/>
    </source>
</evidence>
<reference evidence="2 3" key="2">
    <citation type="submission" date="2024-05" db="EMBL/GenBank/DDBJ databases">
        <authorList>
            <person name="Chen Y."/>
            <person name="Shah S."/>
            <person name="Dougan E. K."/>
            <person name="Thang M."/>
            <person name="Chan C."/>
        </authorList>
    </citation>
    <scope>NUCLEOTIDE SEQUENCE [LARGE SCALE GENOMIC DNA]</scope>
</reference>
<dbReference type="OrthoDB" id="448595at2759"/>
<proteinExistence type="predicted"/>
<dbReference type="Proteomes" id="UP001152797">
    <property type="component" value="Unassembled WGS sequence"/>
</dbReference>